<dbReference type="AlphaFoldDB" id="A0A154NZA7"/>
<gene>
    <name evidence="1" type="ORF">WN55_04829</name>
</gene>
<organism evidence="1 2">
    <name type="scientific">Dufourea novaeangliae</name>
    <name type="common">Sweat bee</name>
    <dbReference type="NCBI Taxonomy" id="178035"/>
    <lineage>
        <taxon>Eukaryota</taxon>
        <taxon>Metazoa</taxon>
        <taxon>Ecdysozoa</taxon>
        <taxon>Arthropoda</taxon>
        <taxon>Hexapoda</taxon>
        <taxon>Insecta</taxon>
        <taxon>Pterygota</taxon>
        <taxon>Neoptera</taxon>
        <taxon>Endopterygota</taxon>
        <taxon>Hymenoptera</taxon>
        <taxon>Apocrita</taxon>
        <taxon>Aculeata</taxon>
        <taxon>Apoidea</taxon>
        <taxon>Anthophila</taxon>
        <taxon>Halictidae</taxon>
        <taxon>Rophitinae</taxon>
        <taxon>Dufourea</taxon>
    </lineage>
</organism>
<keyword evidence="2" id="KW-1185">Reference proteome</keyword>
<evidence type="ECO:0000313" key="1">
    <source>
        <dbReference type="EMBL" id="KZC05009.1"/>
    </source>
</evidence>
<sequence>MSTESDTVSHIFYKLKEIQKFYFQIHDLDEELYKDLPMDIAEQFKFVGQCNIGK</sequence>
<dbReference type="Proteomes" id="UP000076502">
    <property type="component" value="Unassembled WGS sequence"/>
</dbReference>
<dbReference type="EMBL" id="KQ434785">
    <property type="protein sequence ID" value="KZC05009.1"/>
    <property type="molecule type" value="Genomic_DNA"/>
</dbReference>
<proteinExistence type="predicted"/>
<reference evidence="1 2" key="1">
    <citation type="submission" date="2015-07" db="EMBL/GenBank/DDBJ databases">
        <title>The genome of Dufourea novaeangliae.</title>
        <authorList>
            <person name="Pan H."/>
            <person name="Kapheim K."/>
        </authorList>
    </citation>
    <scope>NUCLEOTIDE SEQUENCE [LARGE SCALE GENOMIC DNA]</scope>
    <source>
        <strain evidence="1">0120121106</strain>
        <tissue evidence="1">Whole body</tissue>
    </source>
</reference>
<protein>
    <submittedName>
        <fullName evidence="1">Uncharacterized protein</fullName>
    </submittedName>
</protein>
<name>A0A154NZA7_DUFNO</name>
<accession>A0A154NZA7</accession>
<evidence type="ECO:0000313" key="2">
    <source>
        <dbReference type="Proteomes" id="UP000076502"/>
    </source>
</evidence>